<dbReference type="PRINTS" id="PR00080">
    <property type="entry name" value="SDRFAMILY"/>
</dbReference>
<gene>
    <name evidence="5" type="ORF">DLAC_01033</name>
</gene>
<dbReference type="FunCoup" id="A0A152A7K6">
    <property type="interactions" value="30"/>
</dbReference>
<dbReference type="InterPro" id="IPR036291">
    <property type="entry name" value="NAD(P)-bd_dom_sf"/>
</dbReference>
<dbReference type="InParanoid" id="A0A152A7K6"/>
<accession>A0A152A7K6</accession>
<evidence type="ECO:0000256" key="3">
    <source>
        <dbReference type="RuleBase" id="RU000363"/>
    </source>
</evidence>
<dbReference type="GO" id="GO:0004806">
    <property type="term" value="F:triacylglycerol lipase activity"/>
    <property type="evidence" value="ECO:0007669"/>
    <property type="project" value="TreeGrafter"/>
</dbReference>
<reference evidence="5 6" key="1">
    <citation type="submission" date="2015-12" db="EMBL/GenBank/DDBJ databases">
        <title>Dictyostelia acquired genes for synthesis and detection of signals that induce cell-type specialization by lateral gene transfer from prokaryotes.</title>
        <authorList>
            <person name="Gloeckner G."/>
            <person name="Schaap P."/>
        </authorList>
    </citation>
    <scope>NUCLEOTIDE SEQUENCE [LARGE SCALE GENOMIC DNA]</scope>
    <source>
        <strain evidence="5 6">TK</strain>
    </source>
</reference>
<organism evidence="5 6">
    <name type="scientific">Tieghemostelium lacteum</name>
    <name type="common">Slime mold</name>
    <name type="synonym">Dictyostelium lacteum</name>
    <dbReference type="NCBI Taxonomy" id="361077"/>
    <lineage>
        <taxon>Eukaryota</taxon>
        <taxon>Amoebozoa</taxon>
        <taxon>Evosea</taxon>
        <taxon>Eumycetozoa</taxon>
        <taxon>Dictyostelia</taxon>
        <taxon>Dictyosteliales</taxon>
        <taxon>Raperosteliaceae</taxon>
        <taxon>Tieghemostelium</taxon>
    </lineage>
</organism>
<dbReference type="OMA" id="KEDHCDV"/>
<keyword evidence="6" id="KW-1185">Reference proteome</keyword>
<dbReference type="GO" id="GO:0000140">
    <property type="term" value="F:acylglycerone-phosphate reductase (NADP+) activity"/>
    <property type="evidence" value="ECO:0007669"/>
    <property type="project" value="TreeGrafter"/>
</dbReference>
<feature type="transmembrane region" description="Helical" evidence="4">
    <location>
        <begin position="244"/>
        <end position="268"/>
    </location>
</feature>
<comment type="similarity">
    <text evidence="1 3">Belongs to the short-chain dehydrogenases/reductases (SDR) family.</text>
</comment>
<evidence type="ECO:0000256" key="4">
    <source>
        <dbReference type="SAM" id="Phobius"/>
    </source>
</evidence>
<dbReference type="STRING" id="361077.A0A152A7K6"/>
<dbReference type="InterPro" id="IPR020904">
    <property type="entry name" value="Sc_DH/Rdtase_CS"/>
</dbReference>
<dbReference type="EMBL" id="LODT01000004">
    <property type="protein sequence ID" value="KYR02212.1"/>
    <property type="molecule type" value="Genomic_DNA"/>
</dbReference>
<dbReference type="InterPro" id="IPR002347">
    <property type="entry name" value="SDR_fam"/>
</dbReference>
<evidence type="ECO:0000256" key="2">
    <source>
        <dbReference type="ARBA" id="ARBA00023002"/>
    </source>
</evidence>
<dbReference type="GO" id="GO:0006654">
    <property type="term" value="P:phosphatidic acid biosynthetic process"/>
    <property type="evidence" value="ECO:0007669"/>
    <property type="project" value="TreeGrafter"/>
</dbReference>
<evidence type="ECO:0000256" key="1">
    <source>
        <dbReference type="ARBA" id="ARBA00006484"/>
    </source>
</evidence>
<keyword evidence="4" id="KW-1133">Transmembrane helix</keyword>
<keyword evidence="2" id="KW-0560">Oxidoreductase</keyword>
<protein>
    <submittedName>
        <fullName evidence="5">Oxidoreductase</fullName>
    </submittedName>
</protein>
<dbReference type="Proteomes" id="UP000076078">
    <property type="component" value="Unassembled WGS sequence"/>
</dbReference>
<evidence type="ECO:0000313" key="6">
    <source>
        <dbReference type="Proteomes" id="UP000076078"/>
    </source>
</evidence>
<keyword evidence="4" id="KW-0812">Transmembrane</keyword>
<comment type="caution">
    <text evidence="5">The sequence shown here is derived from an EMBL/GenBank/DDBJ whole genome shotgun (WGS) entry which is preliminary data.</text>
</comment>
<dbReference type="FunFam" id="3.40.50.720:FF:000261">
    <property type="entry name" value="NADPH-dependent 1-acyldihydroxyacetone phosphate reductase"/>
    <property type="match status" value="1"/>
</dbReference>
<evidence type="ECO:0000313" key="5">
    <source>
        <dbReference type="EMBL" id="KYR02212.1"/>
    </source>
</evidence>
<dbReference type="GO" id="GO:0019433">
    <property type="term" value="P:triglyceride catabolic process"/>
    <property type="evidence" value="ECO:0007669"/>
    <property type="project" value="TreeGrafter"/>
</dbReference>
<dbReference type="SUPFAM" id="SSF51735">
    <property type="entry name" value="NAD(P)-binding Rossmann-fold domains"/>
    <property type="match status" value="1"/>
</dbReference>
<dbReference type="CDD" id="cd05374">
    <property type="entry name" value="17beta-HSD-like_SDR_c"/>
    <property type="match status" value="1"/>
</dbReference>
<name>A0A152A7K6_TIELA</name>
<dbReference type="GO" id="GO:0005783">
    <property type="term" value="C:endoplasmic reticulum"/>
    <property type="evidence" value="ECO:0007669"/>
    <property type="project" value="TreeGrafter"/>
</dbReference>
<proteinExistence type="inferred from homology"/>
<dbReference type="PANTHER" id="PTHR44169">
    <property type="entry name" value="NADPH-DEPENDENT 1-ACYLDIHYDROXYACETONE PHOSPHATE REDUCTASE"/>
    <property type="match status" value="1"/>
</dbReference>
<dbReference type="Gene3D" id="3.40.50.720">
    <property type="entry name" value="NAD(P)-binding Rossmann-like Domain"/>
    <property type="match status" value="1"/>
</dbReference>
<dbReference type="AlphaFoldDB" id="A0A152A7K6"/>
<dbReference type="PRINTS" id="PR00081">
    <property type="entry name" value="GDHRDH"/>
</dbReference>
<dbReference type="PANTHER" id="PTHR44169:SF6">
    <property type="entry name" value="NADPH-DEPENDENT 1-ACYLDIHYDROXYACETONE PHOSPHATE REDUCTASE"/>
    <property type="match status" value="1"/>
</dbReference>
<dbReference type="GO" id="GO:0005811">
    <property type="term" value="C:lipid droplet"/>
    <property type="evidence" value="ECO:0007669"/>
    <property type="project" value="TreeGrafter"/>
</dbReference>
<dbReference type="Pfam" id="PF00106">
    <property type="entry name" value="adh_short"/>
    <property type="match status" value="1"/>
</dbReference>
<sequence>MSNRVALITGCSSGIGRDIARAMFKYKYEPIVVYASARNLKSIEFLKAEGMNIVQLDVNDQQSIKDAIKTIVDKEGKLDILVNNAGMNYYGPAIELKHEETKKIMDTNFIGLVDTTIEACKYMVPRKTGLIINIGSVVGLISTPFTGAYCASKAAVHAWSDSLRMELDPFNIKVSIVMPGAIKSEIANNAQDTLQKTLAQTLYEPIKKFIIMRSVASQQNALPSEAFADYVVKRCLSTRPPKKLLYGPLSSIFGLIQFLPTILIDFILKKKFGLLYFRNYLNGNSKYIKSN</sequence>
<dbReference type="PROSITE" id="PS00061">
    <property type="entry name" value="ADH_SHORT"/>
    <property type="match status" value="1"/>
</dbReference>
<dbReference type="OrthoDB" id="17372at2759"/>
<keyword evidence="4" id="KW-0472">Membrane</keyword>